<dbReference type="PANTHER" id="PTHR33823:SF4">
    <property type="entry name" value="GENERAL STRESS PROTEIN 16O"/>
    <property type="match status" value="1"/>
</dbReference>
<evidence type="ECO:0000256" key="1">
    <source>
        <dbReference type="ARBA" id="ARBA00022723"/>
    </source>
</evidence>
<dbReference type="Pfam" id="PF01258">
    <property type="entry name" value="zf-dskA_traR"/>
    <property type="match status" value="1"/>
</dbReference>
<feature type="zinc finger region" description="dksA C4-type" evidence="4">
    <location>
        <begin position="84"/>
        <end position="108"/>
    </location>
</feature>
<dbReference type="RefSeq" id="WP_115569743.1">
    <property type="nucleotide sequence ID" value="NZ_NXLV01000009.1"/>
</dbReference>
<dbReference type="InterPro" id="IPR037187">
    <property type="entry name" value="DnaK_N"/>
</dbReference>
<feature type="domain" description="Zinc finger DksA/TraR C4-type" evidence="5">
    <location>
        <begin position="80"/>
        <end position="114"/>
    </location>
</feature>
<dbReference type="GO" id="GO:0008270">
    <property type="term" value="F:zinc ion binding"/>
    <property type="evidence" value="ECO:0007669"/>
    <property type="project" value="UniProtKB-KW"/>
</dbReference>
<dbReference type="NCBIfam" id="NF033459">
    <property type="entry name" value="DksA_like"/>
    <property type="match status" value="1"/>
</dbReference>
<reference evidence="6 7" key="1">
    <citation type="submission" date="2018-04" db="EMBL/GenBank/DDBJ databases">
        <title>Novel Campyloabacter and Helicobacter Species and Strains.</title>
        <authorList>
            <person name="Mannion A.J."/>
            <person name="Shen Z."/>
            <person name="Fox J.G."/>
        </authorList>
    </citation>
    <scope>NUCLEOTIDE SEQUENCE [LARGE SCALE GENOMIC DNA]</scope>
    <source>
        <strain evidence="6 7">MIT 04-9366</strain>
    </source>
</reference>
<sequence length="117" mass="13588">MNEKILEKFQKILEDRREVLHAHIHTANNSITEIHNQSLSDHADFTSANSQGMLNTSILQQYENELKDIALSLEKIKNKTFGICQMCGDEIDEARLEIKPHARYCIICREIYEKSQN</sequence>
<organism evidence="6 7">
    <name type="scientific">Helicobacter brantae</name>
    <dbReference type="NCBI Taxonomy" id="375927"/>
    <lineage>
        <taxon>Bacteria</taxon>
        <taxon>Pseudomonadati</taxon>
        <taxon>Campylobacterota</taxon>
        <taxon>Epsilonproteobacteria</taxon>
        <taxon>Campylobacterales</taxon>
        <taxon>Helicobacteraceae</taxon>
        <taxon>Helicobacter</taxon>
    </lineage>
</organism>
<gene>
    <name evidence="6" type="ORF">CQA58_05610</name>
</gene>
<dbReference type="SUPFAM" id="SSF57716">
    <property type="entry name" value="Glucocorticoid receptor-like (DNA-binding domain)"/>
    <property type="match status" value="1"/>
</dbReference>
<dbReference type="Gene3D" id="1.20.120.910">
    <property type="entry name" value="DksA, coiled-coil domain"/>
    <property type="match status" value="1"/>
</dbReference>
<dbReference type="PANTHER" id="PTHR33823">
    <property type="entry name" value="RNA POLYMERASE-BINDING TRANSCRIPTION FACTOR DKSA-RELATED"/>
    <property type="match status" value="1"/>
</dbReference>
<evidence type="ECO:0000256" key="3">
    <source>
        <dbReference type="ARBA" id="ARBA00022833"/>
    </source>
</evidence>
<keyword evidence="2" id="KW-0863">Zinc-finger</keyword>
<evidence type="ECO:0000313" key="7">
    <source>
        <dbReference type="Proteomes" id="UP000257045"/>
    </source>
</evidence>
<proteinExistence type="predicted"/>
<evidence type="ECO:0000259" key="5">
    <source>
        <dbReference type="Pfam" id="PF01258"/>
    </source>
</evidence>
<keyword evidence="3" id="KW-0862">Zinc</keyword>
<evidence type="ECO:0000256" key="4">
    <source>
        <dbReference type="PROSITE-ProRule" id="PRU00510"/>
    </source>
</evidence>
<evidence type="ECO:0000313" key="6">
    <source>
        <dbReference type="EMBL" id="RDU70474.1"/>
    </source>
</evidence>
<accession>A0A3D8J0U9</accession>
<keyword evidence="1" id="KW-0479">Metal-binding</keyword>
<dbReference type="SUPFAM" id="SSF109635">
    <property type="entry name" value="DnaK suppressor protein DksA, alpha-hairpin domain"/>
    <property type="match status" value="1"/>
</dbReference>
<comment type="caution">
    <text evidence="6">The sequence shown here is derived from an EMBL/GenBank/DDBJ whole genome shotgun (WGS) entry which is preliminary data.</text>
</comment>
<dbReference type="InterPro" id="IPR000962">
    <property type="entry name" value="Znf_DskA_TraR"/>
</dbReference>
<dbReference type="Proteomes" id="UP000257045">
    <property type="component" value="Unassembled WGS sequence"/>
</dbReference>
<name>A0A3D8J0U9_9HELI</name>
<dbReference type="EMBL" id="NXLV01000009">
    <property type="protein sequence ID" value="RDU70474.1"/>
    <property type="molecule type" value="Genomic_DNA"/>
</dbReference>
<dbReference type="PROSITE" id="PS51128">
    <property type="entry name" value="ZF_DKSA_2"/>
    <property type="match status" value="1"/>
</dbReference>
<dbReference type="OrthoDB" id="9803742at2"/>
<keyword evidence="7" id="KW-1185">Reference proteome</keyword>
<dbReference type="AlphaFoldDB" id="A0A3D8J0U9"/>
<evidence type="ECO:0000256" key="2">
    <source>
        <dbReference type="ARBA" id="ARBA00022771"/>
    </source>
</evidence>
<protein>
    <submittedName>
        <fullName evidence="6">RNA polymerase-binding protein DksA</fullName>
    </submittedName>
</protein>